<accession>A0A9X1NHG0</accession>
<gene>
    <name evidence="2" type="ORF">LR394_24335</name>
</gene>
<evidence type="ECO:0000313" key="2">
    <source>
        <dbReference type="EMBL" id="MCD5314040.1"/>
    </source>
</evidence>
<dbReference type="GO" id="GO:0005524">
    <property type="term" value="F:ATP binding"/>
    <property type="evidence" value="ECO:0007669"/>
    <property type="project" value="InterPro"/>
</dbReference>
<dbReference type="PANTHER" id="PTHR43581">
    <property type="entry name" value="ATP/GTP PHOSPHATASE"/>
    <property type="match status" value="1"/>
</dbReference>
<protein>
    <submittedName>
        <fullName evidence="2">AAA family ATPase</fullName>
    </submittedName>
</protein>
<dbReference type="AlphaFoldDB" id="A0A9X1NHG0"/>
<reference evidence="2" key="1">
    <citation type="submission" date="2021-11" db="EMBL/GenBank/DDBJ databases">
        <title>Streptomyces corallinus and Kineosporia corallina sp. nov., two new coral-derived marine actinobacteria.</title>
        <authorList>
            <person name="Buangrab K."/>
            <person name="Sutthacheep M."/>
            <person name="Yeemin T."/>
            <person name="Harunari E."/>
            <person name="Igarashi Y."/>
            <person name="Sripreechasak P."/>
            <person name="Kanchanasin P."/>
            <person name="Tanasupawat S."/>
            <person name="Phongsopitanun W."/>
        </authorList>
    </citation>
    <scope>NUCLEOTIDE SEQUENCE</scope>
    <source>
        <strain evidence="2">JCM 31032</strain>
    </source>
</reference>
<dbReference type="SUPFAM" id="SSF52540">
    <property type="entry name" value="P-loop containing nucleoside triphosphate hydrolases"/>
    <property type="match status" value="1"/>
</dbReference>
<feature type="domain" description="ATPase AAA-type core" evidence="1">
    <location>
        <begin position="149"/>
        <end position="241"/>
    </location>
</feature>
<evidence type="ECO:0000313" key="3">
    <source>
        <dbReference type="Proteomes" id="UP001138997"/>
    </source>
</evidence>
<dbReference type="Pfam" id="PF13304">
    <property type="entry name" value="AAA_21"/>
    <property type="match status" value="1"/>
</dbReference>
<dbReference type="GO" id="GO:0016887">
    <property type="term" value="F:ATP hydrolysis activity"/>
    <property type="evidence" value="ECO:0007669"/>
    <property type="project" value="InterPro"/>
</dbReference>
<dbReference type="InterPro" id="IPR051396">
    <property type="entry name" value="Bact_Antivir_Def_Nuclease"/>
</dbReference>
<dbReference type="RefSeq" id="WP_231446235.1">
    <property type="nucleotide sequence ID" value="NZ_JAJOMB010000014.1"/>
</dbReference>
<evidence type="ECO:0000259" key="1">
    <source>
        <dbReference type="Pfam" id="PF13304"/>
    </source>
</evidence>
<comment type="caution">
    <text evidence="2">The sequence shown here is derived from an EMBL/GenBank/DDBJ whole genome shotgun (WGS) entry which is preliminary data.</text>
</comment>
<dbReference type="Proteomes" id="UP001138997">
    <property type="component" value="Unassembled WGS sequence"/>
</dbReference>
<dbReference type="EMBL" id="JAJOMB010000014">
    <property type="protein sequence ID" value="MCD5314040.1"/>
    <property type="molecule type" value="Genomic_DNA"/>
</dbReference>
<dbReference type="InterPro" id="IPR027417">
    <property type="entry name" value="P-loop_NTPase"/>
</dbReference>
<name>A0A9X1NHG0_9ACTN</name>
<sequence>MPQKFWIGLQWERPSTPEHPNARRPALSMKLAPSESSLHFVQNGPWTDNPRGWFVAGYGPFRRLAGGGVESQRLMTAPAPVARLVTLFHEDASVSESVSWLIDQHLRSLEGRPGAEALLDAVLKIMGHGLLPDGYIIERVDADGLWVAREGQRLALREMSDGYRTVASLVLDILHQIHEAQGTLQVSHDEEGAPYVDAPGVVLIDELDAHLHISWQKIVGDWLKTHFPAIQFIVSSHSPYICQSADPRGLIRLGGPNDQTPPTTVSDDLYSLVIYGSGDDAAISDLFDVDTPYSRRAEEARRRLVQLEQRIVDGQASEVEVGEYDDLLRRTTSSLLSRVEEVATRLAE</sequence>
<proteinExistence type="predicted"/>
<keyword evidence="3" id="KW-1185">Reference proteome</keyword>
<dbReference type="InterPro" id="IPR003959">
    <property type="entry name" value="ATPase_AAA_core"/>
</dbReference>
<organism evidence="2 3">
    <name type="scientific">Kineosporia babensis</name>
    <dbReference type="NCBI Taxonomy" id="499548"/>
    <lineage>
        <taxon>Bacteria</taxon>
        <taxon>Bacillati</taxon>
        <taxon>Actinomycetota</taxon>
        <taxon>Actinomycetes</taxon>
        <taxon>Kineosporiales</taxon>
        <taxon>Kineosporiaceae</taxon>
        <taxon>Kineosporia</taxon>
    </lineage>
</organism>
<dbReference type="PANTHER" id="PTHR43581:SF2">
    <property type="entry name" value="EXCINUCLEASE ATPASE SUBUNIT"/>
    <property type="match status" value="1"/>
</dbReference>
<dbReference type="Gene3D" id="3.40.50.300">
    <property type="entry name" value="P-loop containing nucleotide triphosphate hydrolases"/>
    <property type="match status" value="1"/>
</dbReference>